<feature type="non-terminal residue" evidence="2">
    <location>
        <position position="188"/>
    </location>
</feature>
<reference evidence="2" key="1">
    <citation type="journal article" date="2020" name="Stud. Mycol.">
        <title>101 Dothideomycetes genomes: a test case for predicting lifestyles and emergence of pathogens.</title>
        <authorList>
            <person name="Haridas S."/>
            <person name="Albert R."/>
            <person name="Binder M."/>
            <person name="Bloem J."/>
            <person name="Labutti K."/>
            <person name="Salamov A."/>
            <person name="Andreopoulos B."/>
            <person name="Baker S."/>
            <person name="Barry K."/>
            <person name="Bills G."/>
            <person name="Bluhm B."/>
            <person name="Cannon C."/>
            <person name="Castanera R."/>
            <person name="Culley D."/>
            <person name="Daum C."/>
            <person name="Ezra D."/>
            <person name="Gonzalez J."/>
            <person name="Henrissat B."/>
            <person name="Kuo A."/>
            <person name="Liang C."/>
            <person name="Lipzen A."/>
            <person name="Lutzoni F."/>
            <person name="Magnuson J."/>
            <person name="Mondo S."/>
            <person name="Nolan M."/>
            <person name="Ohm R."/>
            <person name="Pangilinan J."/>
            <person name="Park H.-J."/>
            <person name="Ramirez L."/>
            <person name="Alfaro M."/>
            <person name="Sun H."/>
            <person name="Tritt A."/>
            <person name="Yoshinaga Y."/>
            <person name="Zwiers L.-H."/>
            <person name="Turgeon B."/>
            <person name="Goodwin S."/>
            <person name="Spatafora J."/>
            <person name="Crous P."/>
            <person name="Grigoriev I."/>
        </authorList>
    </citation>
    <scope>NUCLEOTIDE SEQUENCE</scope>
    <source>
        <strain evidence="2">CBS 627.86</strain>
    </source>
</reference>
<organism evidence="2 3">
    <name type="scientific">Lophiotrema nucula</name>
    <dbReference type="NCBI Taxonomy" id="690887"/>
    <lineage>
        <taxon>Eukaryota</taxon>
        <taxon>Fungi</taxon>
        <taxon>Dikarya</taxon>
        <taxon>Ascomycota</taxon>
        <taxon>Pezizomycotina</taxon>
        <taxon>Dothideomycetes</taxon>
        <taxon>Pleosporomycetidae</taxon>
        <taxon>Pleosporales</taxon>
        <taxon>Lophiotremataceae</taxon>
        <taxon>Lophiotrema</taxon>
    </lineage>
</organism>
<accession>A0A6A5Z5Z0</accession>
<keyword evidence="3" id="KW-1185">Reference proteome</keyword>
<gene>
    <name evidence="2" type="ORF">BDV96DRAFT_116657</name>
</gene>
<sequence>HQQFHRHHYYQHQVSQQHLSSLSLYYILRTTTRTVSTHCPLAKPPANFHAVSKWSASPNPLPYSPFSRPQPTAGPSASTAHSKPVAETGHPIRLAAGMPAPTVRARALPGSRSTRCGSRSGTTGAALRSGLEVTATRSRRRSWSRRMRKTRSGRLVAILRVSRRISQTTFRSTTSAIRLVGATHQELC</sequence>
<evidence type="ECO:0000256" key="1">
    <source>
        <dbReference type="SAM" id="MobiDB-lite"/>
    </source>
</evidence>
<feature type="region of interest" description="Disordered" evidence="1">
    <location>
        <begin position="62"/>
        <end position="84"/>
    </location>
</feature>
<evidence type="ECO:0000313" key="3">
    <source>
        <dbReference type="Proteomes" id="UP000799770"/>
    </source>
</evidence>
<evidence type="ECO:0000313" key="2">
    <source>
        <dbReference type="EMBL" id="KAF2113741.1"/>
    </source>
</evidence>
<dbReference type="AlphaFoldDB" id="A0A6A5Z5Z0"/>
<dbReference type="EMBL" id="ML977327">
    <property type="protein sequence ID" value="KAF2113741.1"/>
    <property type="molecule type" value="Genomic_DNA"/>
</dbReference>
<proteinExistence type="predicted"/>
<dbReference type="Proteomes" id="UP000799770">
    <property type="component" value="Unassembled WGS sequence"/>
</dbReference>
<name>A0A6A5Z5Z0_9PLEO</name>
<feature type="non-terminal residue" evidence="2">
    <location>
        <position position="1"/>
    </location>
</feature>
<feature type="compositionally biased region" description="Polar residues" evidence="1">
    <location>
        <begin position="67"/>
        <end position="81"/>
    </location>
</feature>
<protein>
    <submittedName>
        <fullName evidence="2">Uncharacterized protein</fullName>
    </submittedName>
</protein>